<dbReference type="NCBIfam" id="NF003742">
    <property type="entry name" value="PRK05339.1"/>
    <property type="match status" value="1"/>
</dbReference>
<dbReference type="GO" id="GO:0004674">
    <property type="term" value="F:protein serine/threonine kinase activity"/>
    <property type="evidence" value="ECO:0007669"/>
    <property type="project" value="UniProtKB-UniRule"/>
</dbReference>
<evidence type="ECO:0000313" key="6">
    <source>
        <dbReference type="EMBL" id="SMF08969.1"/>
    </source>
</evidence>
<dbReference type="InterPro" id="IPR026565">
    <property type="entry name" value="PPDK_reg"/>
</dbReference>
<keyword evidence="2 5" id="KW-0808">Transferase</keyword>
<dbReference type="EC" id="2.7.11.32" evidence="5"/>
<dbReference type="Proteomes" id="UP000192917">
    <property type="component" value="Unassembled WGS sequence"/>
</dbReference>
<comment type="similarity">
    <text evidence="5">Belongs to the pyruvate, phosphate/water dikinase regulatory protein family. PDRP subfamily.</text>
</comment>
<keyword evidence="7" id="KW-1185">Reference proteome</keyword>
<sequence length="279" mass="30612">MPSYHHLHLVSDATGETVGTVVRACSVQFRQIETIEHAWTMVRTPLHMERVLAGIGANPGPVLFTLVDGKLRRQLTEGCARLAVPCVSILDPVIAVLASHYGVETEGRPGAQHEMDAEYFERIAAMDFALAHDDGAGLETIHKADVILLGVSRTSKTPTTVYLANRGIRAANYPLVPGVALPQEIERAEGPLIVGLTKDPARLVDIRRNRLRMIGGDAKEDDYVDLDSVRREVAEARRLFTRHGWPVVDVTRRSIEETAAAIITRLANHRAEQAEGAAR</sequence>
<comment type="catalytic activity">
    <reaction evidence="5">
        <text>N(tele)-phospho-L-histidyl/L-threonyl-[pyruvate, phosphate dikinase] + ADP = N(tele)-phospho-L-histidyl/O-phospho-L-threonyl-[pyruvate, phosphate dikinase] + AMP + H(+)</text>
        <dbReference type="Rhea" id="RHEA:43692"/>
        <dbReference type="Rhea" id="RHEA-COMP:10650"/>
        <dbReference type="Rhea" id="RHEA-COMP:10651"/>
        <dbReference type="ChEBI" id="CHEBI:15378"/>
        <dbReference type="ChEBI" id="CHEBI:30013"/>
        <dbReference type="ChEBI" id="CHEBI:61977"/>
        <dbReference type="ChEBI" id="CHEBI:83586"/>
        <dbReference type="ChEBI" id="CHEBI:456215"/>
        <dbReference type="ChEBI" id="CHEBI:456216"/>
        <dbReference type="EC" id="2.7.11.32"/>
    </reaction>
</comment>
<dbReference type="InterPro" id="IPR005177">
    <property type="entry name" value="Kinase-pyrophosphorylase"/>
</dbReference>
<accession>A0A1Y6BMY8</accession>
<dbReference type="GO" id="GO:0016776">
    <property type="term" value="F:phosphotransferase activity, phosphate group as acceptor"/>
    <property type="evidence" value="ECO:0007669"/>
    <property type="project" value="UniProtKB-UniRule"/>
</dbReference>
<dbReference type="EC" id="2.7.4.27" evidence="5"/>
<keyword evidence="1 5" id="KW-0723">Serine/threonine-protein kinase</keyword>
<proteinExistence type="inferred from homology"/>
<evidence type="ECO:0000256" key="2">
    <source>
        <dbReference type="ARBA" id="ARBA00022679"/>
    </source>
</evidence>
<evidence type="ECO:0000313" key="7">
    <source>
        <dbReference type="Proteomes" id="UP000192917"/>
    </source>
</evidence>
<dbReference type="GO" id="GO:0043531">
    <property type="term" value="F:ADP binding"/>
    <property type="evidence" value="ECO:0007669"/>
    <property type="project" value="UniProtKB-UniRule"/>
</dbReference>
<dbReference type="EMBL" id="FWZX01000004">
    <property type="protein sequence ID" value="SMF08969.1"/>
    <property type="molecule type" value="Genomic_DNA"/>
</dbReference>
<dbReference type="Pfam" id="PF03618">
    <property type="entry name" value="Kinase-PPPase"/>
    <property type="match status" value="1"/>
</dbReference>
<evidence type="ECO:0000256" key="1">
    <source>
        <dbReference type="ARBA" id="ARBA00022527"/>
    </source>
</evidence>
<feature type="binding site" evidence="5">
    <location>
        <begin position="150"/>
        <end position="157"/>
    </location>
    <ligand>
        <name>ADP</name>
        <dbReference type="ChEBI" id="CHEBI:456216"/>
    </ligand>
</feature>
<evidence type="ECO:0000256" key="5">
    <source>
        <dbReference type="HAMAP-Rule" id="MF_00921"/>
    </source>
</evidence>
<organism evidence="6 7">
    <name type="scientific">Tistlia consotensis USBA 355</name>
    <dbReference type="NCBI Taxonomy" id="560819"/>
    <lineage>
        <taxon>Bacteria</taxon>
        <taxon>Pseudomonadati</taxon>
        <taxon>Pseudomonadota</taxon>
        <taxon>Alphaproteobacteria</taxon>
        <taxon>Rhodospirillales</taxon>
        <taxon>Rhodovibrionaceae</taxon>
        <taxon>Tistlia</taxon>
    </lineage>
</organism>
<dbReference type="PANTHER" id="PTHR31756:SF3">
    <property type="entry name" value="PYRUVATE, PHOSPHATE DIKINASE REGULATORY PROTEIN 1, CHLOROPLASTIC"/>
    <property type="match status" value="1"/>
</dbReference>
<gene>
    <name evidence="6" type="ORF">SAMN05428998_104187</name>
</gene>
<dbReference type="HAMAP" id="MF_00921">
    <property type="entry name" value="PDRP"/>
    <property type="match status" value="1"/>
</dbReference>
<dbReference type="PANTHER" id="PTHR31756">
    <property type="entry name" value="PYRUVATE, PHOSPHATE DIKINASE REGULATORY PROTEIN 1, CHLOROPLASTIC"/>
    <property type="match status" value="1"/>
</dbReference>
<keyword evidence="3 5" id="KW-0547">Nucleotide-binding</keyword>
<comment type="catalytic activity">
    <reaction evidence="5">
        <text>N(tele)-phospho-L-histidyl/O-phospho-L-threonyl-[pyruvate, phosphate dikinase] + phosphate + H(+) = N(tele)-phospho-L-histidyl/L-threonyl-[pyruvate, phosphate dikinase] + diphosphate</text>
        <dbReference type="Rhea" id="RHEA:43696"/>
        <dbReference type="Rhea" id="RHEA-COMP:10650"/>
        <dbReference type="Rhea" id="RHEA-COMP:10651"/>
        <dbReference type="ChEBI" id="CHEBI:15378"/>
        <dbReference type="ChEBI" id="CHEBI:30013"/>
        <dbReference type="ChEBI" id="CHEBI:33019"/>
        <dbReference type="ChEBI" id="CHEBI:43474"/>
        <dbReference type="ChEBI" id="CHEBI:61977"/>
        <dbReference type="ChEBI" id="CHEBI:83586"/>
        <dbReference type="EC" id="2.7.4.27"/>
    </reaction>
</comment>
<dbReference type="STRING" id="560819.SAMN05428998_104187"/>
<name>A0A1Y6BMY8_9PROT</name>
<comment type="function">
    <text evidence="5">Bifunctional serine/threonine kinase and phosphorylase involved in the regulation of the pyruvate, phosphate dikinase (PPDK) by catalyzing its phosphorylation/dephosphorylation.</text>
</comment>
<keyword evidence="4 5" id="KW-0418">Kinase</keyword>
<reference evidence="6 7" key="1">
    <citation type="submission" date="2017-04" db="EMBL/GenBank/DDBJ databases">
        <authorList>
            <person name="Afonso C.L."/>
            <person name="Miller P.J."/>
            <person name="Scott M.A."/>
            <person name="Spackman E."/>
            <person name="Goraichik I."/>
            <person name="Dimitrov K.M."/>
            <person name="Suarez D.L."/>
            <person name="Swayne D.E."/>
        </authorList>
    </citation>
    <scope>NUCLEOTIDE SEQUENCE [LARGE SCALE GENOMIC DNA]</scope>
    <source>
        <strain evidence="6 7">USBA 355</strain>
    </source>
</reference>
<evidence type="ECO:0000256" key="3">
    <source>
        <dbReference type="ARBA" id="ARBA00022741"/>
    </source>
</evidence>
<protein>
    <recommendedName>
        <fullName evidence="5">Putative pyruvate, phosphate dikinase regulatory protein</fullName>
        <shortName evidence="5">PPDK regulatory protein</shortName>
        <ecNumber evidence="5">2.7.11.32</ecNumber>
        <ecNumber evidence="5">2.7.4.27</ecNumber>
    </recommendedName>
</protein>
<dbReference type="GO" id="GO:0005524">
    <property type="term" value="F:ATP binding"/>
    <property type="evidence" value="ECO:0007669"/>
    <property type="project" value="InterPro"/>
</dbReference>
<dbReference type="AlphaFoldDB" id="A0A1Y6BMY8"/>
<evidence type="ECO:0000256" key="4">
    <source>
        <dbReference type="ARBA" id="ARBA00022777"/>
    </source>
</evidence>
<dbReference type="RefSeq" id="WP_235017063.1">
    <property type="nucleotide sequence ID" value="NZ_FWZX01000004.1"/>
</dbReference>